<evidence type="ECO:0000313" key="3">
    <source>
        <dbReference type="Proteomes" id="UP000070255"/>
    </source>
</evidence>
<sequence length="97" mass="10487">MRRKNFSRKVNGRPQPARAGVDAASHTMPESASINRIRPVGRAAHAAHAADNAEETGSRFARPAAAGYQQFLSTNMWISCARARQALESTALSAPRQ</sequence>
<evidence type="ECO:0000256" key="1">
    <source>
        <dbReference type="SAM" id="MobiDB-lite"/>
    </source>
</evidence>
<organism evidence="2 3">
    <name type="scientific">Burkholderia savannae</name>
    <dbReference type="NCBI Taxonomy" id="1637837"/>
    <lineage>
        <taxon>Bacteria</taxon>
        <taxon>Pseudomonadati</taxon>
        <taxon>Pseudomonadota</taxon>
        <taxon>Betaproteobacteria</taxon>
        <taxon>Burkholderiales</taxon>
        <taxon>Burkholderiaceae</taxon>
        <taxon>Burkholderia</taxon>
        <taxon>pseudomallei group</taxon>
    </lineage>
</organism>
<comment type="caution">
    <text evidence="2">The sequence shown here is derived from an EMBL/GenBank/DDBJ whole genome shotgun (WGS) entry which is preliminary data.</text>
</comment>
<keyword evidence="3" id="KW-1185">Reference proteome</keyword>
<proteinExistence type="predicted"/>
<evidence type="ECO:0000313" key="2">
    <source>
        <dbReference type="EMBL" id="KWZ38650.1"/>
    </source>
</evidence>
<accession>A0ABR5T637</accession>
<protein>
    <submittedName>
        <fullName evidence="2">Uncharacterized protein</fullName>
    </submittedName>
</protein>
<dbReference type="Proteomes" id="UP000070255">
    <property type="component" value="Unassembled WGS sequence"/>
</dbReference>
<gene>
    <name evidence="2" type="ORF">WS72_27930</name>
</gene>
<reference evidence="2 3" key="1">
    <citation type="submission" date="2015-11" db="EMBL/GenBank/DDBJ databases">
        <authorList>
            <person name="Sahl J."/>
            <person name="Wagner D."/>
            <person name="Keim P."/>
        </authorList>
    </citation>
    <scope>NUCLEOTIDE SEQUENCE [LARGE SCALE GENOMIC DNA]</scope>
    <source>
        <strain evidence="2 3">BDU18</strain>
    </source>
</reference>
<feature type="region of interest" description="Disordered" evidence="1">
    <location>
        <begin position="1"/>
        <end position="31"/>
    </location>
</feature>
<feature type="compositionally biased region" description="Basic residues" evidence="1">
    <location>
        <begin position="1"/>
        <end position="11"/>
    </location>
</feature>
<dbReference type="EMBL" id="LNJQ01000004">
    <property type="protein sequence ID" value="KWZ38650.1"/>
    <property type="molecule type" value="Genomic_DNA"/>
</dbReference>
<name>A0ABR5T637_9BURK</name>